<feature type="transmembrane region" description="Helical" evidence="1">
    <location>
        <begin position="16"/>
        <end position="36"/>
    </location>
</feature>
<evidence type="ECO:0000313" key="3">
    <source>
        <dbReference type="Proteomes" id="UP001107960"/>
    </source>
</evidence>
<protein>
    <submittedName>
        <fullName evidence="2">Uncharacterized protein</fullName>
    </submittedName>
</protein>
<dbReference type="EMBL" id="JAJJML010000001">
    <property type="protein sequence ID" value="MCC9036154.1"/>
    <property type="molecule type" value="Genomic_DNA"/>
</dbReference>
<evidence type="ECO:0000256" key="1">
    <source>
        <dbReference type="SAM" id="Phobius"/>
    </source>
</evidence>
<sequence>MIDQQQSPNFSHHSKFVILSPFLIIAINIIISLVFGSLIGKWVFIPIILTEWCMFMFLILKYGGTYPIKRWLKKTNKNWGWDRGNNHYRNTSSTPIYKIQPPPNGLDHLDALDINSIDQPLDGRILLAGTFDRSHQEMEWSFLYTFQQYPFLIKSSGIRDPFRIIPWL</sequence>
<proteinExistence type="predicted"/>
<feature type="transmembrane region" description="Helical" evidence="1">
    <location>
        <begin position="42"/>
        <end position="60"/>
    </location>
</feature>
<comment type="caution">
    <text evidence="2">The sequence shown here is derived from an EMBL/GenBank/DDBJ whole genome shotgun (WGS) entry which is preliminary data.</text>
</comment>
<dbReference type="AlphaFoldDB" id="A0A9Q3UW37"/>
<organism evidence="2 3">
    <name type="scientific">Chryseobacterium muglaense</name>
    <dbReference type="NCBI Taxonomy" id="2893752"/>
    <lineage>
        <taxon>Bacteria</taxon>
        <taxon>Pseudomonadati</taxon>
        <taxon>Bacteroidota</taxon>
        <taxon>Flavobacteriia</taxon>
        <taxon>Flavobacteriales</taxon>
        <taxon>Weeksellaceae</taxon>
        <taxon>Chryseobacterium group</taxon>
        <taxon>Chryseobacterium</taxon>
    </lineage>
</organism>
<keyword evidence="1" id="KW-0812">Transmembrane</keyword>
<accession>A0A9Q3UW37</accession>
<keyword evidence="1" id="KW-0472">Membrane</keyword>
<name>A0A9Q3UW37_9FLAO</name>
<dbReference type="Proteomes" id="UP001107960">
    <property type="component" value="Unassembled WGS sequence"/>
</dbReference>
<keyword evidence="1" id="KW-1133">Transmembrane helix</keyword>
<gene>
    <name evidence="2" type="ORF">LNP80_18195</name>
</gene>
<reference evidence="2" key="1">
    <citation type="submission" date="2021-11" db="EMBL/GenBank/DDBJ databases">
        <title>Description of novel Chryseobacterium species.</title>
        <authorList>
            <person name="Saticioglu I.B."/>
            <person name="Ay H."/>
            <person name="Altun S."/>
            <person name="Duman M."/>
        </authorList>
    </citation>
    <scope>NUCLEOTIDE SEQUENCE</scope>
    <source>
        <strain evidence="2">C-39</strain>
    </source>
</reference>
<evidence type="ECO:0000313" key="2">
    <source>
        <dbReference type="EMBL" id="MCC9036154.1"/>
    </source>
</evidence>